<dbReference type="PROSITE" id="PS50206">
    <property type="entry name" value="RHODANESE_3"/>
    <property type="match status" value="1"/>
</dbReference>
<dbReference type="OrthoDB" id="6197175at2"/>
<sequence>MEWKMKSSTCAWSGKRSWYFQRLLLLGWLSVGLDSVSVAEERPLPLSCDSSFDLSFTPKDAANCILPVSQVNTRLERYRIVDVRDLSPDQSKLSGVLAIPNRQLIHKQFLKDDDLLLIDSSFGSVSSIQWCHRLKQAGFKSVGYLQGGVRAYRTQLQTRSIAVASDNAVSSSAFWSEWNNGRVRVVGLGSEAQDKLEQLGVVLDLRFSEDELQGVVELTTLLEENQTGEFTPIVLISDDIADAKRLADSFQQLNLFYLEDGVAGLKTFVERQRVITSQRNRSSNRRMMCNV</sequence>
<evidence type="ECO:0000313" key="2">
    <source>
        <dbReference type="EMBL" id="RDE22348.1"/>
    </source>
</evidence>
<dbReference type="AlphaFoldDB" id="A0A369WJX7"/>
<organism evidence="2 3">
    <name type="scientific">Motiliproteus coralliicola</name>
    <dbReference type="NCBI Taxonomy" id="2283196"/>
    <lineage>
        <taxon>Bacteria</taxon>
        <taxon>Pseudomonadati</taxon>
        <taxon>Pseudomonadota</taxon>
        <taxon>Gammaproteobacteria</taxon>
        <taxon>Oceanospirillales</taxon>
        <taxon>Oceanospirillaceae</taxon>
        <taxon>Motiliproteus</taxon>
    </lineage>
</organism>
<dbReference type="SUPFAM" id="SSF52821">
    <property type="entry name" value="Rhodanese/Cell cycle control phosphatase"/>
    <property type="match status" value="1"/>
</dbReference>
<dbReference type="Proteomes" id="UP000253769">
    <property type="component" value="Unassembled WGS sequence"/>
</dbReference>
<reference evidence="2 3" key="1">
    <citation type="submission" date="2018-07" db="EMBL/GenBank/DDBJ databases">
        <title>Motiliproteus coralliicola sp. nov., a bacterium isolated from Coral.</title>
        <authorList>
            <person name="Wang G."/>
        </authorList>
    </citation>
    <scope>NUCLEOTIDE SEQUENCE [LARGE SCALE GENOMIC DNA]</scope>
    <source>
        <strain evidence="2 3">C34</strain>
    </source>
</reference>
<dbReference type="InterPro" id="IPR036873">
    <property type="entry name" value="Rhodanese-like_dom_sf"/>
</dbReference>
<dbReference type="Gene3D" id="3.40.250.10">
    <property type="entry name" value="Rhodanese-like domain"/>
    <property type="match status" value="1"/>
</dbReference>
<dbReference type="RefSeq" id="WP_114694974.1">
    <property type="nucleotide sequence ID" value="NZ_QQOH01000002.1"/>
</dbReference>
<evidence type="ECO:0000313" key="3">
    <source>
        <dbReference type="Proteomes" id="UP000253769"/>
    </source>
</evidence>
<dbReference type="EMBL" id="QQOH01000002">
    <property type="protein sequence ID" value="RDE22348.1"/>
    <property type="molecule type" value="Genomic_DNA"/>
</dbReference>
<comment type="caution">
    <text evidence="2">The sequence shown here is derived from an EMBL/GenBank/DDBJ whole genome shotgun (WGS) entry which is preliminary data.</text>
</comment>
<protein>
    <recommendedName>
        <fullName evidence="1">Rhodanese domain-containing protein</fullName>
    </recommendedName>
</protein>
<feature type="domain" description="Rhodanese" evidence="1">
    <location>
        <begin position="74"/>
        <end position="161"/>
    </location>
</feature>
<evidence type="ECO:0000259" key="1">
    <source>
        <dbReference type="PROSITE" id="PS50206"/>
    </source>
</evidence>
<keyword evidence="3" id="KW-1185">Reference proteome</keyword>
<gene>
    <name evidence="2" type="ORF">DV711_06990</name>
</gene>
<dbReference type="InterPro" id="IPR001763">
    <property type="entry name" value="Rhodanese-like_dom"/>
</dbReference>
<proteinExistence type="predicted"/>
<accession>A0A369WJX7</accession>
<name>A0A369WJX7_9GAMM</name>